<protein>
    <submittedName>
        <fullName evidence="1">Uncharacterized protein</fullName>
    </submittedName>
</protein>
<comment type="caution">
    <text evidence="1">The sequence shown here is derived from an EMBL/GenBank/DDBJ whole genome shotgun (WGS) entry which is preliminary data.</text>
</comment>
<evidence type="ECO:0000313" key="1">
    <source>
        <dbReference type="EMBL" id="OEL19684.1"/>
    </source>
</evidence>
<dbReference type="EMBL" id="LWDX02052842">
    <property type="protein sequence ID" value="OEL19684.1"/>
    <property type="molecule type" value="Genomic_DNA"/>
</dbReference>
<organism evidence="1 2">
    <name type="scientific">Dichanthelium oligosanthes</name>
    <dbReference type="NCBI Taxonomy" id="888268"/>
    <lineage>
        <taxon>Eukaryota</taxon>
        <taxon>Viridiplantae</taxon>
        <taxon>Streptophyta</taxon>
        <taxon>Embryophyta</taxon>
        <taxon>Tracheophyta</taxon>
        <taxon>Spermatophyta</taxon>
        <taxon>Magnoliopsida</taxon>
        <taxon>Liliopsida</taxon>
        <taxon>Poales</taxon>
        <taxon>Poaceae</taxon>
        <taxon>PACMAD clade</taxon>
        <taxon>Panicoideae</taxon>
        <taxon>Panicodae</taxon>
        <taxon>Paniceae</taxon>
        <taxon>Dichantheliinae</taxon>
        <taxon>Dichanthelium</taxon>
    </lineage>
</organism>
<sequence length="201" mass="21988">LEQEDQQHALDSIPKSVADEDLINKVDAILSRASEVKEYQEPSMEHTLLQVVTSAEDGTDVAFARRSITKDCVLPIINETVVTAMPLATTTIGCEQPKVTFLDMTIERVIEQVDTSFEDVVLVEDASDDEEVVSVMGMPIKDPILLITIEDNPSYSTLEVKAEVAQPTDDPSIEVVSSPASELGLATILDVLLYIPLHHCP</sequence>
<reference evidence="1 2" key="1">
    <citation type="submission" date="2016-09" db="EMBL/GenBank/DDBJ databases">
        <title>The draft genome of Dichanthelium oligosanthes: A C3 panicoid grass species.</title>
        <authorList>
            <person name="Studer A.J."/>
            <person name="Schnable J.C."/>
            <person name="Brutnell T.P."/>
        </authorList>
    </citation>
    <scope>NUCLEOTIDE SEQUENCE [LARGE SCALE GENOMIC DNA]</scope>
    <source>
        <strain evidence="2">cv. Kellogg 1175</strain>
        <tissue evidence="1">Leaf</tissue>
    </source>
</reference>
<gene>
    <name evidence="1" type="ORF">BAE44_0019297</name>
</gene>
<dbReference type="Proteomes" id="UP000095767">
    <property type="component" value="Unassembled WGS sequence"/>
</dbReference>
<dbReference type="AlphaFoldDB" id="A0A1E5V3R0"/>
<name>A0A1E5V3R0_9POAL</name>
<accession>A0A1E5V3R0</accession>
<keyword evidence="2" id="KW-1185">Reference proteome</keyword>
<feature type="non-terminal residue" evidence="1">
    <location>
        <position position="1"/>
    </location>
</feature>
<dbReference type="OrthoDB" id="10456167at2759"/>
<evidence type="ECO:0000313" key="2">
    <source>
        <dbReference type="Proteomes" id="UP000095767"/>
    </source>
</evidence>
<proteinExistence type="predicted"/>